<proteinExistence type="predicted"/>
<sequence length="406" mass="45931">MSIFPVEVCDLIIDQIPVFKKWKGVIPLNRELVSCAMVSRSWARRSRSRQFNSLHFTTRSSCNRLSPFLDLISSPHTTIAPHVLRIILVFGDAGGDSIPTPVFMRITCLHALESITLTRYDSIASDLPRVEEIAAWLGSFTNLRRMELSHFFLDSFNQLRGMVCACRGLESLSFYHVRSAAAYRAQWDLLPHHSSPEPRTPCFALLDSWLCPSLQVLRTIGCSFDEELFEWVGVYASSLPLRSLCITFDAVVQHQAPLGGLLRALGSTLEELSILCHTSNRYDHVIAYEHTDLRYNTQLKVLSFWGCTSTIIQHNGLSIIDQVSSSEFRELNISLHGDFETILKTGPESLPELAAIDTLLERPNFAHLKRFNIGLPIIVDSMHEFFPRTTARNLVCVMNSHQVWAN</sequence>
<organism evidence="1 2">
    <name type="scientific">Athelia psychrophila</name>
    <dbReference type="NCBI Taxonomy" id="1759441"/>
    <lineage>
        <taxon>Eukaryota</taxon>
        <taxon>Fungi</taxon>
        <taxon>Dikarya</taxon>
        <taxon>Basidiomycota</taxon>
        <taxon>Agaricomycotina</taxon>
        <taxon>Agaricomycetes</taxon>
        <taxon>Agaricomycetidae</taxon>
        <taxon>Atheliales</taxon>
        <taxon>Atheliaceae</taxon>
        <taxon>Athelia</taxon>
    </lineage>
</organism>
<dbReference type="Proteomes" id="UP000076532">
    <property type="component" value="Unassembled WGS sequence"/>
</dbReference>
<dbReference type="Gene3D" id="3.80.10.10">
    <property type="entry name" value="Ribonuclease Inhibitor"/>
    <property type="match status" value="1"/>
</dbReference>
<evidence type="ECO:0008006" key="3">
    <source>
        <dbReference type="Google" id="ProtNLM"/>
    </source>
</evidence>
<dbReference type="SUPFAM" id="SSF52047">
    <property type="entry name" value="RNI-like"/>
    <property type="match status" value="1"/>
</dbReference>
<protein>
    <recommendedName>
        <fullName evidence="3">F-box domain-containing protein</fullName>
    </recommendedName>
</protein>
<dbReference type="AlphaFoldDB" id="A0A166K0A7"/>
<dbReference type="InterPro" id="IPR032675">
    <property type="entry name" value="LRR_dom_sf"/>
</dbReference>
<accession>A0A166K0A7</accession>
<evidence type="ECO:0000313" key="1">
    <source>
        <dbReference type="EMBL" id="KZP21393.1"/>
    </source>
</evidence>
<reference evidence="1 2" key="1">
    <citation type="journal article" date="2016" name="Mol. Biol. Evol.">
        <title>Comparative Genomics of Early-Diverging Mushroom-Forming Fungi Provides Insights into the Origins of Lignocellulose Decay Capabilities.</title>
        <authorList>
            <person name="Nagy L.G."/>
            <person name="Riley R."/>
            <person name="Tritt A."/>
            <person name="Adam C."/>
            <person name="Daum C."/>
            <person name="Floudas D."/>
            <person name="Sun H."/>
            <person name="Yadav J.S."/>
            <person name="Pangilinan J."/>
            <person name="Larsson K.H."/>
            <person name="Matsuura K."/>
            <person name="Barry K."/>
            <person name="Labutti K."/>
            <person name="Kuo R."/>
            <person name="Ohm R.A."/>
            <person name="Bhattacharya S.S."/>
            <person name="Shirouzu T."/>
            <person name="Yoshinaga Y."/>
            <person name="Martin F.M."/>
            <person name="Grigoriev I.V."/>
            <person name="Hibbett D.S."/>
        </authorList>
    </citation>
    <scope>NUCLEOTIDE SEQUENCE [LARGE SCALE GENOMIC DNA]</scope>
    <source>
        <strain evidence="1 2">CBS 109695</strain>
    </source>
</reference>
<gene>
    <name evidence="1" type="ORF">FIBSPDRAFT_506767</name>
</gene>
<name>A0A166K0A7_9AGAM</name>
<dbReference type="EMBL" id="KV417547">
    <property type="protein sequence ID" value="KZP21393.1"/>
    <property type="molecule type" value="Genomic_DNA"/>
</dbReference>
<keyword evidence="2" id="KW-1185">Reference proteome</keyword>
<evidence type="ECO:0000313" key="2">
    <source>
        <dbReference type="Proteomes" id="UP000076532"/>
    </source>
</evidence>